<dbReference type="SMART" id="SM00354">
    <property type="entry name" value="HTH_LACI"/>
    <property type="match status" value="1"/>
</dbReference>
<keyword evidence="1" id="KW-0805">Transcription regulation</keyword>
<dbReference type="KEGG" id="wce:WS08_0673"/>
<organism evidence="5 6">
    <name type="scientific">Weissella ceti</name>
    <dbReference type="NCBI Taxonomy" id="759620"/>
    <lineage>
        <taxon>Bacteria</taxon>
        <taxon>Bacillati</taxon>
        <taxon>Bacillota</taxon>
        <taxon>Bacilli</taxon>
        <taxon>Lactobacillales</taxon>
        <taxon>Lactobacillaceae</taxon>
        <taxon>Weissella</taxon>
    </lineage>
</organism>
<dbReference type="PANTHER" id="PTHR30146">
    <property type="entry name" value="LACI-RELATED TRANSCRIPTIONAL REPRESSOR"/>
    <property type="match status" value="1"/>
</dbReference>
<evidence type="ECO:0000256" key="2">
    <source>
        <dbReference type="ARBA" id="ARBA00023125"/>
    </source>
</evidence>
<evidence type="ECO:0000256" key="3">
    <source>
        <dbReference type="ARBA" id="ARBA00023163"/>
    </source>
</evidence>
<dbReference type="PROSITE" id="PS00356">
    <property type="entry name" value="HTH_LACI_1"/>
    <property type="match status" value="1"/>
</dbReference>
<evidence type="ECO:0000313" key="5">
    <source>
        <dbReference type="EMBL" id="AIM62927.1"/>
    </source>
</evidence>
<dbReference type="Proteomes" id="UP000029079">
    <property type="component" value="Chromosome"/>
</dbReference>
<dbReference type="InterPro" id="IPR046335">
    <property type="entry name" value="LacI/GalR-like_sensor"/>
</dbReference>
<dbReference type="AlphaFoldDB" id="A0A075U644"/>
<dbReference type="Pfam" id="PF13377">
    <property type="entry name" value="Peripla_BP_3"/>
    <property type="match status" value="1"/>
</dbReference>
<accession>A0A075U644</accession>
<dbReference type="CDD" id="cd01392">
    <property type="entry name" value="HTH_LacI"/>
    <property type="match status" value="1"/>
</dbReference>
<dbReference type="InterPro" id="IPR010982">
    <property type="entry name" value="Lambda_DNA-bd_dom_sf"/>
</dbReference>
<dbReference type="KEGG" id="wci:WS105_0735"/>
<dbReference type="EMBL" id="CP009223">
    <property type="protein sequence ID" value="AIM62927.1"/>
    <property type="molecule type" value="Genomic_DNA"/>
</dbReference>
<gene>
    <name evidence="5" type="ORF">WS74_0675</name>
</gene>
<reference evidence="6" key="2">
    <citation type="submission" date="2014-08" db="EMBL/GenBank/DDBJ databases">
        <title>Complete genome of Weissella ceti strain WS74 isolated from diseased rainbow trout in Brazil.</title>
        <authorList>
            <person name="Figueiredo H.C.P."/>
            <person name="Leal C.A.G."/>
            <person name="Pereira F.L."/>
            <person name="Soares S.C."/>
            <person name="Dorella F.A."/>
            <person name="Carvalho A.F."/>
            <person name="Azevedo V.A.C."/>
        </authorList>
    </citation>
    <scope>NUCLEOTIDE SEQUENCE [LARGE SCALE GENOMIC DNA]</scope>
    <source>
        <strain evidence="6">WS74</strain>
    </source>
</reference>
<dbReference type="OrthoDB" id="9796186at2"/>
<dbReference type="RefSeq" id="WP_009765234.1">
    <property type="nucleotide sequence ID" value="NZ_CP009223.1"/>
</dbReference>
<proteinExistence type="predicted"/>
<dbReference type="Gene3D" id="3.40.50.2300">
    <property type="match status" value="2"/>
</dbReference>
<dbReference type="InterPro" id="IPR000843">
    <property type="entry name" value="HTH_LacI"/>
</dbReference>
<keyword evidence="3" id="KW-0804">Transcription</keyword>
<dbReference type="SUPFAM" id="SSF53822">
    <property type="entry name" value="Periplasmic binding protein-like I"/>
    <property type="match status" value="1"/>
</dbReference>
<feature type="domain" description="HTH lacI-type" evidence="4">
    <location>
        <begin position="2"/>
        <end position="56"/>
    </location>
</feature>
<dbReference type="PANTHER" id="PTHR30146:SF154">
    <property type="entry name" value="TRANSCRIPTION REGULATOR, MEMBER OF GALR FAMILY"/>
    <property type="match status" value="1"/>
</dbReference>
<evidence type="ECO:0000259" key="4">
    <source>
        <dbReference type="PROSITE" id="PS50932"/>
    </source>
</evidence>
<protein>
    <submittedName>
        <fullName evidence="5">CytR protein</fullName>
    </submittedName>
</protein>
<dbReference type="STRING" id="759620.WS105_0735"/>
<dbReference type="GO" id="GO:0000976">
    <property type="term" value="F:transcription cis-regulatory region binding"/>
    <property type="evidence" value="ECO:0007669"/>
    <property type="project" value="TreeGrafter"/>
</dbReference>
<evidence type="ECO:0000256" key="1">
    <source>
        <dbReference type="ARBA" id="ARBA00023015"/>
    </source>
</evidence>
<evidence type="ECO:0000313" key="6">
    <source>
        <dbReference type="Proteomes" id="UP000029079"/>
    </source>
</evidence>
<reference evidence="5 6" key="1">
    <citation type="journal article" date="2014" name="Genome Announc.">
        <title>Complete Genome Sequences of Fish Pathogenic Weissella ceti Strains WS74 and WS105.</title>
        <authorList>
            <person name="Figueiredo H.C."/>
            <person name="Leal C.A."/>
            <person name="Dorella F.A."/>
            <person name="Carvalho A.F."/>
            <person name="Soares S.C."/>
            <person name="Pereira F.L."/>
            <person name="Azevedo V.A."/>
        </authorList>
    </citation>
    <scope>NUCLEOTIDE SEQUENCE [LARGE SCALE GENOMIC DNA]</scope>
    <source>
        <strain evidence="5 6">WS74</strain>
    </source>
</reference>
<dbReference type="GO" id="GO:0003700">
    <property type="term" value="F:DNA-binding transcription factor activity"/>
    <property type="evidence" value="ECO:0007669"/>
    <property type="project" value="TreeGrafter"/>
</dbReference>
<name>A0A075U644_9LACO</name>
<keyword evidence="2" id="KW-0238">DNA-binding</keyword>
<dbReference type="Gene3D" id="1.10.260.40">
    <property type="entry name" value="lambda repressor-like DNA-binding domains"/>
    <property type="match status" value="1"/>
</dbReference>
<sequence length="310" mass="34140">MVSINDVAKYAHVSKMTVSRVLNHPEKVSPEIQAEVMAAIDALGYVQNRAGRSLATNRHYAIAFVMLDQMDQVEPYFGNLILYIADELQRKGYTMALHRSLDDTYDSVDGLLISGARPHDMTHITSLPLPAVSYGAHPAIHSVDINNQAGTTMATEHLLNDTYDHYVYLGLTMTDDFAIQREAGFIKTIGAIPHTVVHLPNDEHIAHDYIQDMLVQHPNLGIVAATDRLALGALRAAQTQGKAIPEEVGIVGFDGIFIHKLTELELSTIVQPLPQIAQAMVDLLLEQLDAPSETPIMREIPPYFSQGQTS</sequence>
<dbReference type="PROSITE" id="PS50932">
    <property type="entry name" value="HTH_LACI_2"/>
    <property type="match status" value="1"/>
</dbReference>
<keyword evidence="6" id="KW-1185">Reference proteome</keyword>
<dbReference type="InterPro" id="IPR028082">
    <property type="entry name" value="Peripla_BP_I"/>
</dbReference>
<dbReference type="PATRIC" id="fig|759620.7.peg.699"/>
<dbReference type="KEGG" id="wct:WS74_0675"/>
<dbReference type="SUPFAM" id="SSF47413">
    <property type="entry name" value="lambda repressor-like DNA-binding domains"/>
    <property type="match status" value="1"/>
</dbReference>
<dbReference type="Pfam" id="PF00356">
    <property type="entry name" value="LacI"/>
    <property type="match status" value="1"/>
</dbReference>